<reference evidence="2" key="1">
    <citation type="submission" date="2019-10" db="EMBL/GenBank/DDBJ databases">
        <title>Lacipirellula parvula gen. nov., sp. nov., representing a lineage of planctomycetes widespread in freshwater anoxic habitats, and description of the family Lacipirellulaceae.</title>
        <authorList>
            <person name="Dedysh S.N."/>
            <person name="Kulichevskaya I.S."/>
            <person name="Beletsky A.V."/>
            <person name="Rakitin A.L."/>
            <person name="Mardanov A.V."/>
            <person name="Ivanova A.A."/>
            <person name="Saltykova V.X."/>
            <person name="Rijpstra W.I.C."/>
            <person name="Sinninghe Damste J.S."/>
            <person name="Ravin N.V."/>
        </authorList>
    </citation>
    <scope>NUCLEOTIDE SEQUENCE [LARGE SCALE GENOMIC DNA]</scope>
    <source>
        <strain evidence="2">PX69</strain>
    </source>
</reference>
<gene>
    <name evidence="1" type="ORF">PLANPX_4412</name>
</gene>
<evidence type="ECO:0008006" key="3">
    <source>
        <dbReference type="Google" id="ProtNLM"/>
    </source>
</evidence>
<accession>A0A5K7XDH1</accession>
<organism evidence="1 2">
    <name type="scientific">Lacipirellula parvula</name>
    <dbReference type="NCBI Taxonomy" id="2650471"/>
    <lineage>
        <taxon>Bacteria</taxon>
        <taxon>Pseudomonadati</taxon>
        <taxon>Planctomycetota</taxon>
        <taxon>Planctomycetia</taxon>
        <taxon>Pirellulales</taxon>
        <taxon>Lacipirellulaceae</taxon>
        <taxon>Lacipirellula</taxon>
    </lineage>
</organism>
<dbReference type="InterPro" id="IPR051354">
    <property type="entry name" value="Transposase_27_IS1"/>
</dbReference>
<dbReference type="KEGG" id="lpav:PLANPX_4412"/>
<dbReference type="EMBL" id="AP021861">
    <property type="protein sequence ID" value="BBO34800.1"/>
    <property type="molecule type" value="Genomic_DNA"/>
</dbReference>
<dbReference type="Proteomes" id="UP000326837">
    <property type="component" value="Chromosome"/>
</dbReference>
<dbReference type="PANTHER" id="PTHR33293:SF1">
    <property type="entry name" value="INSERTION ELEMENT IS1 1 PROTEIN INSB-RELATED"/>
    <property type="match status" value="1"/>
</dbReference>
<keyword evidence="2" id="KW-1185">Reference proteome</keyword>
<evidence type="ECO:0000313" key="2">
    <source>
        <dbReference type="Proteomes" id="UP000326837"/>
    </source>
</evidence>
<evidence type="ECO:0000313" key="1">
    <source>
        <dbReference type="EMBL" id="BBO34800.1"/>
    </source>
</evidence>
<protein>
    <recommendedName>
        <fullName evidence="3">IS1 family transposase</fullName>
    </recommendedName>
</protein>
<sequence>MALAPNRGKSAVIAIVCQHENRRTNGKTASGAKRFRCKECGKSWTESTETLGGLRIGLDRAAQIVEMLCEGISVRSIERITDTSKKTILSLLTLVGERCEAFMAEQIKSVPVDDVQVDEIWSYVLCKQATAARKNYVGGCGDTYCFTAIERHTKLLIAFHSGRRTMEDTNTFCRKLHVATSGRFQLSTDGFAPYEHAVAWNLGQRVDYGQVVKIFGSQGKEEQRKYSPAKIVGMKRTAVSG</sequence>
<proteinExistence type="predicted"/>
<dbReference type="PANTHER" id="PTHR33293">
    <property type="entry name" value="INSERTION ELEMENT IS1 1 PROTEIN INSB-RELATED"/>
    <property type="match status" value="1"/>
</dbReference>
<dbReference type="AlphaFoldDB" id="A0A5K7XDH1"/>
<name>A0A5K7XDH1_9BACT</name>